<dbReference type="EMBL" id="JAINUG010000082">
    <property type="protein sequence ID" value="KAJ8399521.1"/>
    <property type="molecule type" value="Genomic_DNA"/>
</dbReference>
<accession>A0AAD7WJN9</accession>
<dbReference type="PANTHER" id="PTHR12745:SF6">
    <property type="entry name" value="PROTEIN ST7 HOMOLOG"/>
    <property type="match status" value="1"/>
</dbReference>
<gene>
    <name evidence="7" type="ORF">AAFF_G00409320</name>
</gene>
<dbReference type="PANTHER" id="PTHR12745">
    <property type="entry name" value="SUPPRESSION OF TUMORIGENICITY 7"/>
    <property type="match status" value="1"/>
</dbReference>
<evidence type="ECO:0000256" key="2">
    <source>
        <dbReference type="ARBA" id="ARBA00009751"/>
    </source>
</evidence>
<proteinExistence type="inferred from homology"/>
<dbReference type="AlphaFoldDB" id="A0AAD7WJN9"/>
<keyword evidence="4" id="KW-1133">Transmembrane helix</keyword>
<name>A0AAD7WJN9_9TELE</name>
<reference evidence="7" key="1">
    <citation type="journal article" date="2023" name="Science">
        <title>Genome structures resolve the early diversification of teleost fishes.</title>
        <authorList>
            <person name="Parey E."/>
            <person name="Louis A."/>
            <person name="Montfort J."/>
            <person name="Bouchez O."/>
            <person name="Roques C."/>
            <person name="Iampietro C."/>
            <person name="Lluch J."/>
            <person name="Castinel A."/>
            <person name="Donnadieu C."/>
            <person name="Desvignes T."/>
            <person name="Floi Bucao C."/>
            <person name="Jouanno E."/>
            <person name="Wen M."/>
            <person name="Mejri S."/>
            <person name="Dirks R."/>
            <person name="Jansen H."/>
            <person name="Henkel C."/>
            <person name="Chen W.J."/>
            <person name="Zahm M."/>
            <person name="Cabau C."/>
            <person name="Klopp C."/>
            <person name="Thompson A.W."/>
            <person name="Robinson-Rechavi M."/>
            <person name="Braasch I."/>
            <person name="Lecointre G."/>
            <person name="Bobe J."/>
            <person name="Postlethwait J.H."/>
            <person name="Berthelot C."/>
            <person name="Roest Crollius H."/>
            <person name="Guiguen Y."/>
        </authorList>
    </citation>
    <scope>NUCLEOTIDE SEQUENCE</scope>
    <source>
        <strain evidence="7">NC1722</strain>
    </source>
</reference>
<sequence length="116" mass="13286">MSVYPKKDLPFLILFTAGLCSFTATLAMLTHQFPELMGIFAKAVSLPSRSRYCYRYRCLRRDLHLSLKPSTQLPLSLNVDNIIVSDKFLSTLFAPLGFFVDKVESFMPSSFWHQLT</sequence>
<evidence type="ECO:0000256" key="6">
    <source>
        <dbReference type="ARBA" id="ARBA00040270"/>
    </source>
</evidence>
<comment type="similarity">
    <text evidence="2">Belongs to the ST7 family.</text>
</comment>
<evidence type="ECO:0000313" key="7">
    <source>
        <dbReference type="EMBL" id="KAJ8399521.1"/>
    </source>
</evidence>
<dbReference type="InterPro" id="IPR007311">
    <property type="entry name" value="ST7"/>
</dbReference>
<organism evidence="7 8">
    <name type="scientific">Aldrovandia affinis</name>
    <dbReference type="NCBI Taxonomy" id="143900"/>
    <lineage>
        <taxon>Eukaryota</taxon>
        <taxon>Metazoa</taxon>
        <taxon>Chordata</taxon>
        <taxon>Craniata</taxon>
        <taxon>Vertebrata</taxon>
        <taxon>Euteleostomi</taxon>
        <taxon>Actinopterygii</taxon>
        <taxon>Neopterygii</taxon>
        <taxon>Teleostei</taxon>
        <taxon>Notacanthiformes</taxon>
        <taxon>Halosauridae</taxon>
        <taxon>Aldrovandia</taxon>
    </lineage>
</organism>
<keyword evidence="8" id="KW-1185">Reference proteome</keyword>
<keyword evidence="3" id="KW-0812">Transmembrane</keyword>
<dbReference type="Proteomes" id="UP001221898">
    <property type="component" value="Unassembled WGS sequence"/>
</dbReference>
<comment type="subcellular location">
    <subcellularLocation>
        <location evidence="1">Membrane</location>
        <topology evidence="1">Multi-pass membrane protein</topology>
    </subcellularLocation>
</comment>
<keyword evidence="5" id="KW-0472">Membrane</keyword>
<dbReference type="GO" id="GO:0016020">
    <property type="term" value="C:membrane"/>
    <property type="evidence" value="ECO:0007669"/>
    <property type="project" value="UniProtKB-SubCell"/>
</dbReference>
<protein>
    <recommendedName>
        <fullName evidence="6">Protein ST7 homolog</fullName>
    </recommendedName>
</protein>
<evidence type="ECO:0000256" key="4">
    <source>
        <dbReference type="ARBA" id="ARBA00022989"/>
    </source>
</evidence>
<evidence type="ECO:0000313" key="8">
    <source>
        <dbReference type="Proteomes" id="UP001221898"/>
    </source>
</evidence>
<evidence type="ECO:0000256" key="3">
    <source>
        <dbReference type="ARBA" id="ARBA00022692"/>
    </source>
</evidence>
<evidence type="ECO:0000256" key="5">
    <source>
        <dbReference type="ARBA" id="ARBA00023136"/>
    </source>
</evidence>
<comment type="caution">
    <text evidence="7">The sequence shown here is derived from an EMBL/GenBank/DDBJ whole genome shotgun (WGS) entry which is preliminary data.</text>
</comment>
<evidence type="ECO:0000256" key="1">
    <source>
        <dbReference type="ARBA" id="ARBA00004141"/>
    </source>
</evidence>
<dbReference type="Pfam" id="PF04184">
    <property type="entry name" value="ST7"/>
    <property type="match status" value="1"/>
</dbReference>